<evidence type="ECO:0000313" key="2">
    <source>
        <dbReference type="EMBL" id="TQL82166.1"/>
    </source>
</evidence>
<feature type="region of interest" description="Disordered" evidence="1">
    <location>
        <begin position="1"/>
        <end position="20"/>
    </location>
</feature>
<dbReference type="AlphaFoldDB" id="A0A543BBM4"/>
<organism evidence="2 3">
    <name type="scientific">Microbacterium saperdae</name>
    <dbReference type="NCBI Taxonomy" id="69368"/>
    <lineage>
        <taxon>Bacteria</taxon>
        <taxon>Bacillati</taxon>
        <taxon>Actinomycetota</taxon>
        <taxon>Actinomycetes</taxon>
        <taxon>Micrococcales</taxon>
        <taxon>Microbacteriaceae</taxon>
        <taxon>Microbacterium</taxon>
    </lineage>
</organism>
<feature type="compositionally biased region" description="Low complexity" evidence="1">
    <location>
        <begin position="81"/>
        <end position="94"/>
    </location>
</feature>
<keyword evidence="3" id="KW-1185">Reference proteome</keyword>
<accession>A0A543BBM4</accession>
<evidence type="ECO:0000256" key="1">
    <source>
        <dbReference type="SAM" id="MobiDB-lite"/>
    </source>
</evidence>
<proteinExistence type="predicted"/>
<comment type="caution">
    <text evidence="2">The sequence shown here is derived from an EMBL/GenBank/DDBJ whole genome shotgun (WGS) entry which is preliminary data.</text>
</comment>
<reference evidence="2 3" key="1">
    <citation type="submission" date="2019-06" db="EMBL/GenBank/DDBJ databases">
        <title>Sequencing the genomes of 1000 actinobacteria strains.</title>
        <authorList>
            <person name="Klenk H.-P."/>
        </authorList>
    </citation>
    <scope>NUCLEOTIDE SEQUENCE [LARGE SCALE GENOMIC DNA]</scope>
    <source>
        <strain evidence="2 3">DSM 20169</strain>
    </source>
</reference>
<gene>
    <name evidence="2" type="ORF">FB560_3649</name>
</gene>
<name>A0A543BBM4_9MICO</name>
<protein>
    <submittedName>
        <fullName evidence="2">Uncharacterized protein</fullName>
    </submittedName>
</protein>
<dbReference type="EMBL" id="VFOX01000002">
    <property type="protein sequence ID" value="TQL82166.1"/>
    <property type="molecule type" value="Genomic_DNA"/>
</dbReference>
<feature type="region of interest" description="Disordered" evidence="1">
    <location>
        <begin position="62"/>
        <end position="101"/>
    </location>
</feature>
<evidence type="ECO:0000313" key="3">
    <source>
        <dbReference type="Proteomes" id="UP000317209"/>
    </source>
</evidence>
<sequence>MAPVRLTIQGGPFDGGAVEVPRRTPAGLRLHLTSDDVTASYRITGTPSGTCVVLFEEPSAEDQACSTASTLPAGSRNHAMSGPRPSPRTMPRSSDGNSASL</sequence>
<dbReference type="Proteomes" id="UP000317209">
    <property type="component" value="Unassembled WGS sequence"/>
</dbReference>